<gene>
    <name evidence="8" type="ORF">B0J11DRAFT_531539</name>
</gene>
<organism evidence="8 9">
    <name type="scientific">Dendryphion nanum</name>
    <dbReference type="NCBI Taxonomy" id="256645"/>
    <lineage>
        <taxon>Eukaryota</taxon>
        <taxon>Fungi</taxon>
        <taxon>Dikarya</taxon>
        <taxon>Ascomycota</taxon>
        <taxon>Pezizomycotina</taxon>
        <taxon>Dothideomycetes</taxon>
        <taxon>Pleosporomycetidae</taxon>
        <taxon>Pleosporales</taxon>
        <taxon>Torulaceae</taxon>
        <taxon>Dendryphion</taxon>
    </lineage>
</organism>
<evidence type="ECO:0000259" key="6">
    <source>
        <dbReference type="PROSITE" id="PS50006"/>
    </source>
</evidence>
<protein>
    <submittedName>
        <fullName evidence="8">Kinase-like domain-containing protein</fullName>
    </submittedName>
</protein>
<accession>A0A9P9DP42</accession>
<dbReference type="EMBL" id="JAGMWT010000009">
    <property type="protein sequence ID" value="KAH7122459.1"/>
    <property type="molecule type" value="Genomic_DNA"/>
</dbReference>
<dbReference type="PROSITE" id="PS50006">
    <property type="entry name" value="FHA_DOMAIN"/>
    <property type="match status" value="1"/>
</dbReference>
<name>A0A9P9DP42_9PLEO</name>
<reference evidence="8" key="1">
    <citation type="journal article" date="2021" name="Nat. Commun.">
        <title>Genetic determinants of endophytism in the Arabidopsis root mycobiome.</title>
        <authorList>
            <person name="Mesny F."/>
            <person name="Miyauchi S."/>
            <person name="Thiergart T."/>
            <person name="Pickel B."/>
            <person name="Atanasova L."/>
            <person name="Karlsson M."/>
            <person name="Huettel B."/>
            <person name="Barry K.W."/>
            <person name="Haridas S."/>
            <person name="Chen C."/>
            <person name="Bauer D."/>
            <person name="Andreopoulos W."/>
            <person name="Pangilinan J."/>
            <person name="LaButti K."/>
            <person name="Riley R."/>
            <person name="Lipzen A."/>
            <person name="Clum A."/>
            <person name="Drula E."/>
            <person name="Henrissat B."/>
            <person name="Kohler A."/>
            <person name="Grigoriev I.V."/>
            <person name="Martin F.M."/>
            <person name="Hacquard S."/>
        </authorList>
    </citation>
    <scope>NUCLEOTIDE SEQUENCE</scope>
    <source>
        <strain evidence="8">MPI-CAGE-CH-0243</strain>
    </source>
</reference>
<dbReference type="InterPro" id="IPR017441">
    <property type="entry name" value="Protein_kinase_ATP_BS"/>
</dbReference>
<dbReference type="OrthoDB" id="74764at2759"/>
<feature type="compositionally biased region" description="Polar residues" evidence="5">
    <location>
        <begin position="680"/>
        <end position="690"/>
    </location>
</feature>
<dbReference type="Pfam" id="PF00498">
    <property type="entry name" value="FHA"/>
    <property type="match status" value="1"/>
</dbReference>
<feature type="domain" description="FHA" evidence="6">
    <location>
        <begin position="33"/>
        <end position="92"/>
    </location>
</feature>
<dbReference type="Pfam" id="PF00069">
    <property type="entry name" value="Pkinase"/>
    <property type="match status" value="1"/>
</dbReference>
<dbReference type="InterPro" id="IPR000253">
    <property type="entry name" value="FHA_dom"/>
</dbReference>
<keyword evidence="8" id="KW-0808">Transferase</keyword>
<dbReference type="GO" id="GO:0005524">
    <property type="term" value="F:ATP binding"/>
    <property type="evidence" value="ECO:0007669"/>
    <property type="project" value="UniProtKB-UniRule"/>
</dbReference>
<evidence type="ECO:0000259" key="7">
    <source>
        <dbReference type="PROSITE" id="PS50011"/>
    </source>
</evidence>
<dbReference type="InterPro" id="IPR000719">
    <property type="entry name" value="Prot_kinase_dom"/>
</dbReference>
<dbReference type="PROSITE" id="PS50011">
    <property type="entry name" value="PROTEIN_KINASE_DOM"/>
    <property type="match status" value="1"/>
</dbReference>
<feature type="compositionally biased region" description="Basic residues" evidence="5">
    <location>
        <begin position="691"/>
        <end position="702"/>
    </location>
</feature>
<comment type="similarity">
    <text evidence="1">Belongs to the protein kinase superfamily. CAMK Ser/Thr protein kinase family. CHEK2 subfamily.</text>
</comment>
<evidence type="ECO:0000313" key="8">
    <source>
        <dbReference type="EMBL" id="KAH7122459.1"/>
    </source>
</evidence>
<dbReference type="PROSITE" id="PS00108">
    <property type="entry name" value="PROTEIN_KINASE_ST"/>
    <property type="match status" value="1"/>
</dbReference>
<dbReference type="Gene3D" id="1.10.510.10">
    <property type="entry name" value="Transferase(Phosphotransferase) domain 1"/>
    <property type="match status" value="1"/>
</dbReference>
<keyword evidence="8" id="KW-0418">Kinase</keyword>
<dbReference type="Proteomes" id="UP000700596">
    <property type="component" value="Unassembled WGS sequence"/>
</dbReference>
<sequence>MSGMLVAHLGVQLADRAPNDTPHYIEIRASEQFYLGRNPDLCRHIWPDPAISNRHLQIHCIIYESDHIYETPPFVYATDLSTNGTFIKKHNVECSSPQSKAIRMGRKNGAFLLDDGDELRLSNSVTLIFRSHIPQRSADMTLIQRHEKNLFSSKYLFTGRVLGIGSYGKVVVAIHQKTQRQAACKIIDLTQQYNCQQMPSYLSHESMKWPSRVARCFREFDILKDLNHPNIIALKKVFWSSNTIYIFQELVTGGDLFSYIDFKKSKISDVQSVVILRQVLKGLQYLHDHNIVHRDLKPDNILMTSMDDGARIVITDFGTARFLPENQGASQDNNPHKQRMFSLAGTLEYAAPEIHKQNEYIFADHGYSKSVDMWSVGALAALLVSGDNIFNGRFHPRYKIDPQSVIMALASRCDLSPLDDPTNQTWKKVGPRPKEFIKGLLRLREEERMTVTEALNHPWLYHSSYADELDALYQRSIRHWQPRLRVFKLVEPIPNVAADLESISIPEEILSQDVVSNFFASPIRVPSSPIGVDENNTMRLNGRQIGSLSPITDDQEEHYVEDTTHHLLRSRVCHLSSSLPRQHTFESAGVSLHASHQAAQLCSFTQLGKRHHYQGFYMDGNESITGKDDAPQTPRKSSASVLVLETPSVNMKWRYGSPVAANTETKAPSQKSDGNHSELDLNSSQYFTKGSSKKRKSSHLIE</sequence>
<evidence type="ECO:0000256" key="1">
    <source>
        <dbReference type="ARBA" id="ARBA00005575"/>
    </source>
</evidence>
<evidence type="ECO:0000256" key="3">
    <source>
        <dbReference type="ARBA" id="ARBA00022840"/>
    </source>
</evidence>
<dbReference type="PANTHER" id="PTHR24347">
    <property type="entry name" value="SERINE/THREONINE-PROTEIN KINASE"/>
    <property type="match status" value="1"/>
</dbReference>
<dbReference type="InterPro" id="IPR011009">
    <property type="entry name" value="Kinase-like_dom_sf"/>
</dbReference>
<evidence type="ECO:0000256" key="4">
    <source>
        <dbReference type="PROSITE-ProRule" id="PRU10141"/>
    </source>
</evidence>
<dbReference type="InterPro" id="IPR008984">
    <property type="entry name" value="SMAD_FHA_dom_sf"/>
</dbReference>
<feature type="region of interest" description="Disordered" evidence="5">
    <location>
        <begin position="655"/>
        <end position="702"/>
    </location>
</feature>
<keyword evidence="9" id="KW-1185">Reference proteome</keyword>
<feature type="compositionally biased region" description="Polar residues" evidence="5">
    <location>
        <begin position="660"/>
        <end position="672"/>
    </location>
</feature>
<dbReference type="Gene3D" id="3.30.200.20">
    <property type="entry name" value="Phosphorylase Kinase, domain 1"/>
    <property type="match status" value="1"/>
</dbReference>
<dbReference type="Gene3D" id="2.60.200.20">
    <property type="match status" value="1"/>
</dbReference>
<keyword evidence="2 4" id="KW-0547">Nucleotide-binding</keyword>
<comment type="caution">
    <text evidence="8">The sequence shown here is derived from an EMBL/GenBank/DDBJ whole genome shotgun (WGS) entry which is preliminary data.</text>
</comment>
<dbReference type="InterPro" id="IPR008271">
    <property type="entry name" value="Ser/Thr_kinase_AS"/>
</dbReference>
<evidence type="ECO:0000313" key="9">
    <source>
        <dbReference type="Proteomes" id="UP000700596"/>
    </source>
</evidence>
<dbReference type="SUPFAM" id="SSF49879">
    <property type="entry name" value="SMAD/FHA domain"/>
    <property type="match status" value="1"/>
</dbReference>
<dbReference type="GO" id="GO:0004672">
    <property type="term" value="F:protein kinase activity"/>
    <property type="evidence" value="ECO:0007669"/>
    <property type="project" value="InterPro"/>
</dbReference>
<feature type="domain" description="Protein kinase" evidence="7">
    <location>
        <begin position="156"/>
        <end position="460"/>
    </location>
</feature>
<keyword evidence="3 4" id="KW-0067">ATP-binding</keyword>
<dbReference type="PROSITE" id="PS00107">
    <property type="entry name" value="PROTEIN_KINASE_ATP"/>
    <property type="match status" value="1"/>
</dbReference>
<evidence type="ECO:0000256" key="5">
    <source>
        <dbReference type="SAM" id="MobiDB-lite"/>
    </source>
</evidence>
<evidence type="ECO:0000256" key="2">
    <source>
        <dbReference type="ARBA" id="ARBA00022741"/>
    </source>
</evidence>
<proteinExistence type="inferred from homology"/>
<dbReference type="SUPFAM" id="SSF56112">
    <property type="entry name" value="Protein kinase-like (PK-like)"/>
    <property type="match status" value="1"/>
</dbReference>
<dbReference type="SMART" id="SM00220">
    <property type="entry name" value="S_TKc"/>
    <property type="match status" value="1"/>
</dbReference>
<feature type="binding site" evidence="4">
    <location>
        <position position="185"/>
    </location>
    <ligand>
        <name>ATP</name>
        <dbReference type="ChEBI" id="CHEBI:30616"/>
    </ligand>
</feature>
<dbReference type="SMART" id="SM00240">
    <property type="entry name" value="FHA"/>
    <property type="match status" value="1"/>
</dbReference>
<dbReference type="AlphaFoldDB" id="A0A9P9DP42"/>